<dbReference type="HOGENOM" id="CLU_1104957_0_0_1"/>
<dbReference type="Pfam" id="PF00856">
    <property type="entry name" value="SET"/>
    <property type="match status" value="1"/>
</dbReference>
<proteinExistence type="predicted"/>
<dbReference type="Gene3D" id="2.170.270.10">
    <property type="entry name" value="SET domain"/>
    <property type="match status" value="1"/>
</dbReference>
<evidence type="ECO:0000313" key="3">
    <source>
        <dbReference type="Proteomes" id="UP000007322"/>
    </source>
</evidence>
<dbReference type="Proteomes" id="UP000007322">
    <property type="component" value="Chromosome 5"/>
</dbReference>
<dbReference type="VEuPathDB" id="FungiDB:MYCTH_54570"/>
<dbReference type="EMBL" id="CP003006">
    <property type="protein sequence ID" value="AEO60033.1"/>
    <property type="molecule type" value="Genomic_DNA"/>
</dbReference>
<sequence>TVCLRDGHGSWSLVTQPQHENCPLASDWSPWSYQPFCLKPATEEDEPAPADCVFTLTAFRGNQGISLITTPNLAASIATNLDDSRVPPGLRYQLADVGRGRGQTAAYEIRDLPGRGKGMVAKRKFAEHETIMVGYPVLVVRLDFLNGDGLTDRGKRVMMETSVKQLPPKQSWALKSLARSTGGEPILDIIRTNGFGIEIDGVQHLAVFLDGSRVNHNCRPNSFWRYSGSSIAMEVVALRDVRPGEEIAHSCK</sequence>
<feature type="non-terminal residue" evidence="2">
    <location>
        <position position="1"/>
    </location>
</feature>
<evidence type="ECO:0000313" key="2">
    <source>
        <dbReference type="EMBL" id="AEO60033.1"/>
    </source>
</evidence>
<dbReference type="PANTHER" id="PTHR47332:SF6">
    <property type="entry name" value="SET DOMAIN-CONTAINING PROTEIN"/>
    <property type="match status" value="1"/>
</dbReference>
<dbReference type="PANTHER" id="PTHR47332">
    <property type="entry name" value="SET DOMAIN-CONTAINING PROTEIN 5"/>
    <property type="match status" value="1"/>
</dbReference>
<feature type="domain" description="SET" evidence="1">
    <location>
        <begin position="105"/>
        <end position="252"/>
    </location>
</feature>
<dbReference type="SUPFAM" id="SSF82199">
    <property type="entry name" value="SET domain"/>
    <property type="match status" value="1"/>
</dbReference>
<dbReference type="eggNOG" id="KOG2084">
    <property type="taxonomic scope" value="Eukaryota"/>
</dbReference>
<reference evidence="2 3" key="1">
    <citation type="journal article" date="2011" name="Nat. Biotechnol.">
        <title>Comparative genomic analysis of the thermophilic biomass-degrading fungi Myceliophthora thermophila and Thielavia terrestris.</title>
        <authorList>
            <person name="Berka R.M."/>
            <person name="Grigoriev I.V."/>
            <person name="Otillar R."/>
            <person name="Salamov A."/>
            <person name="Grimwood J."/>
            <person name="Reid I."/>
            <person name="Ishmael N."/>
            <person name="John T."/>
            <person name="Darmond C."/>
            <person name="Moisan M.-C."/>
            <person name="Henrissat B."/>
            <person name="Coutinho P.M."/>
            <person name="Lombard V."/>
            <person name="Natvig D.O."/>
            <person name="Lindquist E."/>
            <person name="Schmutz J."/>
            <person name="Lucas S."/>
            <person name="Harris P."/>
            <person name="Powlowski J."/>
            <person name="Bellemare A."/>
            <person name="Taylor D."/>
            <person name="Butler G."/>
            <person name="de Vries R.P."/>
            <person name="Allijn I.E."/>
            <person name="van den Brink J."/>
            <person name="Ushinsky S."/>
            <person name="Storms R."/>
            <person name="Powell A.J."/>
            <person name="Paulsen I.T."/>
            <person name="Elbourne L.D.H."/>
            <person name="Baker S.E."/>
            <person name="Magnuson J."/>
            <person name="LaBoissiere S."/>
            <person name="Clutterbuck A.J."/>
            <person name="Martinez D."/>
            <person name="Wogulis M."/>
            <person name="de Leon A.L."/>
            <person name="Rey M.W."/>
            <person name="Tsang A."/>
        </authorList>
    </citation>
    <scope>NUCLEOTIDE SEQUENCE [LARGE SCALE GENOMIC DNA]</scope>
    <source>
        <strain evidence="3">ATCC 42464 / BCRC 31852 / DSM 1799</strain>
    </source>
</reference>
<dbReference type="InterPro" id="IPR001214">
    <property type="entry name" value="SET_dom"/>
</dbReference>
<dbReference type="STRING" id="573729.G2QKC7"/>
<dbReference type="PROSITE" id="PS50280">
    <property type="entry name" value="SET"/>
    <property type="match status" value="1"/>
</dbReference>
<dbReference type="KEGG" id="mtm:MYCTH_54570"/>
<keyword evidence="3" id="KW-1185">Reference proteome</keyword>
<dbReference type="CDD" id="cd20071">
    <property type="entry name" value="SET_SMYD"/>
    <property type="match status" value="1"/>
</dbReference>
<gene>
    <name evidence="2" type="ORF">MYCTH_54570</name>
</gene>
<dbReference type="RefSeq" id="XP_003665278.1">
    <property type="nucleotide sequence ID" value="XM_003665230.1"/>
</dbReference>
<dbReference type="OrthoDB" id="438641at2759"/>
<protein>
    <recommendedName>
        <fullName evidence="1">SET domain-containing protein</fullName>
    </recommendedName>
</protein>
<dbReference type="GeneID" id="11511038"/>
<dbReference type="OMA" id="YWRYIND"/>
<accession>G2QKC7</accession>
<evidence type="ECO:0000259" key="1">
    <source>
        <dbReference type="PROSITE" id="PS50280"/>
    </source>
</evidence>
<dbReference type="InterPro" id="IPR046341">
    <property type="entry name" value="SET_dom_sf"/>
</dbReference>
<dbReference type="AlphaFoldDB" id="G2QKC7"/>
<dbReference type="InterPro" id="IPR053185">
    <property type="entry name" value="SET_domain_protein"/>
</dbReference>
<dbReference type="InParanoid" id="G2QKC7"/>
<organism evidence="2 3">
    <name type="scientific">Thermothelomyces thermophilus (strain ATCC 42464 / BCRC 31852 / DSM 1799)</name>
    <name type="common">Sporotrichum thermophile</name>
    <dbReference type="NCBI Taxonomy" id="573729"/>
    <lineage>
        <taxon>Eukaryota</taxon>
        <taxon>Fungi</taxon>
        <taxon>Dikarya</taxon>
        <taxon>Ascomycota</taxon>
        <taxon>Pezizomycotina</taxon>
        <taxon>Sordariomycetes</taxon>
        <taxon>Sordariomycetidae</taxon>
        <taxon>Sordariales</taxon>
        <taxon>Chaetomiaceae</taxon>
        <taxon>Thermothelomyces</taxon>
    </lineage>
</organism>
<name>G2QKC7_THET4</name>